<feature type="active site" evidence="7">
    <location>
        <position position="111"/>
    </location>
</feature>
<keyword evidence="5" id="KW-0573">Peptidoglycan synthesis</keyword>
<evidence type="ECO:0000256" key="2">
    <source>
        <dbReference type="ARBA" id="ARBA00022729"/>
    </source>
</evidence>
<evidence type="ECO:0000256" key="7">
    <source>
        <dbReference type="PIRSR" id="PIRSR618044-1"/>
    </source>
</evidence>
<dbReference type="GO" id="GO:0042834">
    <property type="term" value="F:peptidoglycan binding"/>
    <property type="evidence" value="ECO:0007669"/>
    <property type="project" value="InterPro"/>
</dbReference>
<reference evidence="12 13" key="1">
    <citation type="submission" date="2020-02" db="EMBL/GenBank/DDBJ databases">
        <title>Genome sequence of the type strain CCBAU10050 of Rhizobium daejeonense.</title>
        <authorList>
            <person name="Gao J."/>
            <person name="Sun J."/>
        </authorList>
    </citation>
    <scope>NUCLEOTIDE SEQUENCE [LARGE SCALE GENOMIC DNA]</scope>
    <source>
        <strain evidence="12 13">CCBAU10050</strain>
    </source>
</reference>
<comment type="similarity">
    <text evidence="1 9">Belongs to the peptidase S11 family.</text>
</comment>
<evidence type="ECO:0000256" key="3">
    <source>
        <dbReference type="ARBA" id="ARBA00022801"/>
    </source>
</evidence>
<evidence type="ECO:0000256" key="10">
    <source>
        <dbReference type="SAM" id="SignalP"/>
    </source>
</evidence>
<dbReference type="EMBL" id="JAAKZH010000002">
    <property type="protein sequence ID" value="NGO63502.1"/>
    <property type="molecule type" value="Genomic_DNA"/>
</dbReference>
<gene>
    <name evidence="12" type="ORF">G6N76_07430</name>
</gene>
<dbReference type="InterPro" id="IPR007730">
    <property type="entry name" value="SPOR-like_dom"/>
</dbReference>
<evidence type="ECO:0000256" key="8">
    <source>
        <dbReference type="PIRSR" id="PIRSR618044-2"/>
    </source>
</evidence>
<evidence type="ECO:0000259" key="11">
    <source>
        <dbReference type="PROSITE" id="PS51724"/>
    </source>
</evidence>
<dbReference type="PANTHER" id="PTHR21581:SF6">
    <property type="entry name" value="TRAFFICKING PROTEIN PARTICLE COMPLEX SUBUNIT 12"/>
    <property type="match status" value="1"/>
</dbReference>
<dbReference type="SUPFAM" id="SSF56601">
    <property type="entry name" value="beta-lactamase/transpeptidase-like"/>
    <property type="match status" value="1"/>
</dbReference>
<dbReference type="AlphaFoldDB" id="A0A6M1RQ99"/>
<keyword evidence="6" id="KW-0961">Cell wall biogenesis/degradation</keyword>
<dbReference type="Pfam" id="PF00768">
    <property type="entry name" value="Peptidase_S11"/>
    <property type="match status" value="1"/>
</dbReference>
<dbReference type="Pfam" id="PF05036">
    <property type="entry name" value="SPOR"/>
    <property type="match status" value="1"/>
</dbReference>
<dbReference type="InterPro" id="IPR012338">
    <property type="entry name" value="Beta-lactam/transpept-like"/>
</dbReference>
<evidence type="ECO:0000256" key="5">
    <source>
        <dbReference type="ARBA" id="ARBA00022984"/>
    </source>
</evidence>
<dbReference type="Gene3D" id="3.30.70.1070">
    <property type="entry name" value="Sporulation related repeat"/>
    <property type="match status" value="1"/>
</dbReference>
<feature type="active site" description="Acyl-ester intermediate" evidence="7">
    <location>
        <position position="51"/>
    </location>
</feature>
<keyword evidence="4" id="KW-0133">Cell shape</keyword>
<evidence type="ECO:0000256" key="9">
    <source>
        <dbReference type="RuleBase" id="RU004016"/>
    </source>
</evidence>
<sequence>MNKLLIAFTFLVAIASTASSAFAGSAQFLLDARTGEVLASENPDALNHPASLTKMMTVYMTFDAIRRGKLSWDSPVTFSKYAATRPPTKLRVKPGDTITVREAVLGMIVQSANDAAAAMAEKLGGTEERFAAMMTAKARSLGMPKTVFVNASGLPDDRQITTARDMSTLGIALLRDFPQEYKLFSTKSFAFRGRTINGHNNLMYRYKGMDGIKTGYTNASGFNLVSAVVDGDRRVIGVVMGGRSAASRDRIMEKLIAANIRKASGGSKLLASRSAGSAPAATVDVARLDDQPSVPVPAPRAGQDAVAAVIGMANGTAPVPASRYGSAYAESTEVASAAMASDVPLITPKATVSASMVQTGKPKTAPATSIQGSSGQPSGKWQVQIAAATSAEAAMSLLADAKTKVGGVLNRLDTYTEAVTRNGTTFYRARFTGFETKDEARTACEKLVKNRYDCVLMPARG</sequence>
<dbReference type="Gene3D" id="3.40.710.10">
    <property type="entry name" value="DD-peptidase/beta-lactamase superfamily"/>
    <property type="match status" value="1"/>
</dbReference>
<dbReference type="PRINTS" id="PR00725">
    <property type="entry name" value="DADACBPTASE1"/>
</dbReference>
<name>A0A6M1RQ99_9HYPH</name>
<dbReference type="RefSeq" id="WP_163904031.1">
    <property type="nucleotide sequence ID" value="NZ_CP048427.1"/>
</dbReference>
<dbReference type="GO" id="GO:0009252">
    <property type="term" value="P:peptidoglycan biosynthetic process"/>
    <property type="evidence" value="ECO:0007669"/>
    <property type="project" value="UniProtKB-KW"/>
</dbReference>
<keyword evidence="3" id="KW-0378">Hydrolase</keyword>
<evidence type="ECO:0000313" key="13">
    <source>
        <dbReference type="Proteomes" id="UP000477849"/>
    </source>
</evidence>
<organism evidence="12 13">
    <name type="scientific">Rhizobium daejeonense</name>
    <dbReference type="NCBI Taxonomy" id="240521"/>
    <lineage>
        <taxon>Bacteria</taxon>
        <taxon>Pseudomonadati</taxon>
        <taxon>Pseudomonadota</taxon>
        <taxon>Alphaproteobacteria</taxon>
        <taxon>Hyphomicrobiales</taxon>
        <taxon>Rhizobiaceae</taxon>
        <taxon>Rhizobium/Agrobacterium group</taxon>
        <taxon>Rhizobium</taxon>
    </lineage>
</organism>
<dbReference type="InterPro" id="IPR036680">
    <property type="entry name" value="SPOR-like_sf"/>
</dbReference>
<dbReference type="PROSITE" id="PS51724">
    <property type="entry name" value="SPOR"/>
    <property type="match status" value="1"/>
</dbReference>
<feature type="active site" description="Proton acceptor" evidence="7">
    <location>
        <position position="54"/>
    </location>
</feature>
<dbReference type="SUPFAM" id="SSF110997">
    <property type="entry name" value="Sporulation related repeat"/>
    <property type="match status" value="1"/>
</dbReference>
<evidence type="ECO:0000256" key="4">
    <source>
        <dbReference type="ARBA" id="ARBA00022960"/>
    </source>
</evidence>
<accession>A0A6M1RQ99</accession>
<keyword evidence="13" id="KW-1185">Reference proteome</keyword>
<evidence type="ECO:0000256" key="6">
    <source>
        <dbReference type="ARBA" id="ARBA00023316"/>
    </source>
</evidence>
<dbReference type="GO" id="GO:0006508">
    <property type="term" value="P:proteolysis"/>
    <property type="evidence" value="ECO:0007669"/>
    <property type="project" value="InterPro"/>
</dbReference>
<dbReference type="GO" id="GO:0071555">
    <property type="term" value="P:cell wall organization"/>
    <property type="evidence" value="ECO:0007669"/>
    <property type="project" value="UniProtKB-KW"/>
</dbReference>
<evidence type="ECO:0000313" key="12">
    <source>
        <dbReference type="EMBL" id="NGO63502.1"/>
    </source>
</evidence>
<feature type="signal peptide" evidence="10">
    <location>
        <begin position="1"/>
        <end position="23"/>
    </location>
</feature>
<dbReference type="GO" id="GO:0009002">
    <property type="term" value="F:serine-type D-Ala-D-Ala carboxypeptidase activity"/>
    <property type="evidence" value="ECO:0007669"/>
    <property type="project" value="InterPro"/>
</dbReference>
<feature type="binding site" evidence="8">
    <location>
        <position position="213"/>
    </location>
    <ligand>
        <name>substrate</name>
    </ligand>
</feature>
<dbReference type="InterPro" id="IPR018044">
    <property type="entry name" value="Peptidase_S11"/>
</dbReference>
<feature type="chain" id="PRO_5026875038" evidence="10">
    <location>
        <begin position="24"/>
        <end position="461"/>
    </location>
</feature>
<feature type="domain" description="SPOR" evidence="11">
    <location>
        <begin position="375"/>
        <end position="461"/>
    </location>
</feature>
<evidence type="ECO:0000256" key="1">
    <source>
        <dbReference type="ARBA" id="ARBA00007164"/>
    </source>
</evidence>
<dbReference type="Proteomes" id="UP000477849">
    <property type="component" value="Unassembled WGS sequence"/>
</dbReference>
<protein>
    <submittedName>
        <fullName evidence="12">Peptidase M15</fullName>
    </submittedName>
</protein>
<dbReference type="InterPro" id="IPR001967">
    <property type="entry name" value="Peptidase_S11_N"/>
</dbReference>
<proteinExistence type="inferred from homology"/>
<dbReference type="GO" id="GO:0008360">
    <property type="term" value="P:regulation of cell shape"/>
    <property type="evidence" value="ECO:0007669"/>
    <property type="project" value="UniProtKB-KW"/>
</dbReference>
<keyword evidence="2 10" id="KW-0732">Signal</keyword>
<comment type="caution">
    <text evidence="12">The sequence shown here is derived from an EMBL/GenBank/DDBJ whole genome shotgun (WGS) entry which is preliminary data.</text>
</comment>
<dbReference type="PANTHER" id="PTHR21581">
    <property type="entry name" value="D-ALANYL-D-ALANINE CARBOXYPEPTIDASE"/>
    <property type="match status" value="1"/>
</dbReference>